<organism evidence="2 3">
    <name type="scientific">Caerostris darwini</name>
    <dbReference type="NCBI Taxonomy" id="1538125"/>
    <lineage>
        <taxon>Eukaryota</taxon>
        <taxon>Metazoa</taxon>
        <taxon>Ecdysozoa</taxon>
        <taxon>Arthropoda</taxon>
        <taxon>Chelicerata</taxon>
        <taxon>Arachnida</taxon>
        <taxon>Araneae</taxon>
        <taxon>Araneomorphae</taxon>
        <taxon>Entelegynae</taxon>
        <taxon>Araneoidea</taxon>
        <taxon>Araneidae</taxon>
        <taxon>Caerostris</taxon>
    </lineage>
</organism>
<reference evidence="2 3" key="1">
    <citation type="submission" date="2021-06" db="EMBL/GenBank/DDBJ databases">
        <title>Caerostris darwini draft genome.</title>
        <authorList>
            <person name="Kono N."/>
            <person name="Arakawa K."/>
        </authorList>
    </citation>
    <scope>NUCLEOTIDE SEQUENCE [LARGE SCALE GENOMIC DNA]</scope>
</reference>
<dbReference type="AlphaFoldDB" id="A0AAV4S7A8"/>
<name>A0AAV4S7A8_9ARAC</name>
<evidence type="ECO:0000313" key="3">
    <source>
        <dbReference type="Proteomes" id="UP001054837"/>
    </source>
</evidence>
<proteinExistence type="predicted"/>
<sequence length="65" mass="7546">SPFIHVAFRKDQTWQRNQERRKNTSTLGEGENAEDPLEVRILSLPLYNSNPQRREGLIPSHCLVC</sequence>
<dbReference type="EMBL" id="BPLQ01007201">
    <property type="protein sequence ID" value="GIY28637.1"/>
    <property type="molecule type" value="Genomic_DNA"/>
</dbReference>
<gene>
    <name evidence="2" type="ORF">CDAR_487181</name>
</gene>
<evidence type="ECO:0000256" key="1">
    <source>
        <dbReference type="SAM" id="MobiDB-lite"/>
    </source>
</evidence>
<accession>A0AAV4S7A8</accession>
<feature type="region of interest" description="Disordered" evidence="1">
    <location>
        <begin position="14"/>
        <end position="34"/>
    </location>
</feature>
<keyword evidence="3" id="KW-1185">Reference proteome</keyword>
<comment type="caution">
    <text evidence="2">The sequence shown here is derived from an EMBL/GenBank/DDBJ whole genome shotgun (WGS) entry which is preliminary data.</text>
</comment>
<dbReference type="Proteomes" id="UP001054837">
    <property type="component" value="Unassembled WGS sequence"/>
</dbReference>
<evidence type="ECO:0000313" key="2">
    <source>
        <dbReference type="EMBL" id="GIY28637.1"/>
    </source>
</evidence>
<protein>
    <submittedName>
        <fullName evidence="2">Uncharacterized protein</fullName>
    </submittedName>
</protein>
<feature type="non-terminal residue" evidence="2">
    <location>
        <position position="1"/>
    </location>
</feature>